<dbReference type="AlphaFoldDB" id="A0A5M8AXR7"/>
<evidence type="ECO:0000313" key="2">
    <source>
        <dbReference type="Proteomes" id="UP000324324"/>
    </source>
</evidence>
<keyword evidence="2" id="KW-1185">Reference proteome</keyword>
<dbReference type="InterPro" id="IPR025833">
    <property type="entry name" value="GDYXXLXY"/>
</dbReference>
<dbReference type="RefSeq" id="WP_149319661.1">
    <property type="nucleotide sequence ID" value="NZ_VWRN01000022.1"/>
</dbReference>
<accession>A0A5M8AXR7</accession>
<reference evidence="1 2" key="1">
    <citation type="submission" date="2019-09" db="EMBL/GenBank/DDBJ databases">
        <title>Isolation of a novel species in the genus Cupriavidus from patients with sepsis using whole genome sequencing.</title>
        <authorList>
            <person name="Kweon O.J."/>
            <person name="Lee M.-K."/>
        </authorList>
    </citation>
    <scope>NUCLEOTIDE SEQUENCE [LARGE SCALE GENOMIC DNA]</scope>
    <source>
        <strain evidence="1 2">MKL-01</strain>
    </source>
</reference>
<evidence type="ECO:0000313" key="1">
    <source>
        <dbReference type="EMBL" id="KAA6128578.1"/>
    </source>
</evidence>
<dbReference type="EMBL" id="VWRN01000022">
    <property type="protein sequence ID" value="KAA6128578.1"/>
    <property type="molecule type" value="Genomic_DNA"/>
</dbReference>
<sequence>MKRWILIAWALTLAVAGASVIGKERLLARGDVVLLRLAPVDPRSLMQGDYMALNFAIGAPILRALETTDDRIRTAVVRLDARGEASFVRLHRGEPLVAGEHLLRFQLRPSRWGTDQIQISTDAFFFQEGQARRYEGAQFGAFRVDGKGQALLVELRDAEGHPL</sequence>
<proteinExistence type="predicted"/>
<name>A0A5M8AXR7_9BURK</name>
<organism evidence="1 2">
    <name type="scientific">Cupriavidus cauae</name>
    <dbReference type="NCBI Taxonomy" id="2608999"/>
    <lineage>
        <taxon>Bacteria</taxon>
        <taxon>Pseudomonadati</taxon>
        <taxon>Pseudomonadota</taxon>
        <taxon>Betaproteobacteria</taxon>
        <taxon>Burkholderiales</taxon>
        <taxon>Burkholderiaceae</taxon>
        <taxon>Cupriavidus</taxon>
    </lineage>
</organism>
<dbReference type="Proteomes" id="UP000324324">
    <property type="component" value="Unassembled WGS sequence"/>
</dbReference>
<dbReference type="Pfam" id="PF14345">
    <property type="entry name" value="GDYXXLXY"/>
    <property type="match status" value="1"/>
</dbReference>
<protein>
    <submittedName>
        <fullName evidence="1">GDYXXLXY domain-containing protein</fullName>
    </submittedName>
</protein>
<comment type="caution">
    <text evidence="1">The sequence shown here is derived from an EMBL/GenBank/DDBJ whole genome shotgun (WGS) entry which is preliminary data.</text>
</comment>
<gene>
    <name evidence="1" type="ORF">F1599_06420</name>
</gene>